<evidence type="ECO:0000259" key="4">
    <source>
        <dbReference type="PROSITE" id="PS01124"/>
    </source>
</evidence>
<dbReference type="InterPro" id="IPR020449">
    <property type="entry name" value="Tscrpt_reg_AraC-type_HTH"/>
</dbReference>
<reference evidence="5 6" key="1">
    <citation type="submission" date="2021-03" db="EMBL/GenBank/DDBJ databases">
        <title>Human Oral Microbial Genomes.</title>
        <authorList>
            <person name="Johnston C.D."/>
            <person name="Chen T."/>
            <person name="Dewhirst F.E."/>
        </authorList>
    </citation>
    <scope>NUCLEOTIDE SEQUENCE [LARGE SCALE GENOMIC DNA]</scope>
    <source>
        <strain evidence="5 6">DSMZ 100122</strain>
    </source>
</reference>
<dbReference type="PROSITE" id="PS01124">
    <property type="entry name" value="HTH_ARAC_FAMILY_2"/>
    <property type="match status" value="1"/>
</dbReference>
<dbReference type="InterPro" id="IPR009057">
    <property type="entry name" value="Homeodomain-like_sf"/>
</dbReference>
<dbReference type="Gene3D" id="1.10.10.60">
    <property type="entry name" value="Homeodomain-like"/>
    <property type="match status" value="2"/>
</dbReference>
<dbReference type="RefSeq" id="WP_212323460.1">
    <property type="nucleotide sequence ID" value="NZ_AP024463.1"/>
</dbReference>
<evidence type="ECO:0000313" key="6">
    <source>
        <dbReference type="Proteomes" id="UP000678513"/>
    </source>
</evidence>
<dbReference type="SUPFAM" id="SSF46689">
    <property type="entry name" value="Homeodomain-like"/>
    <property type="match status" value="1"/>
</dbReference>
<dbReference type="SMART" id="SM00342">
    <property type="entry name" value="HTH_ARAC"/>
    <property type="match status" value="1"/>
</dbReference>
<keyword evidence="6" id="KW-1185">Reference proteome</keyword>
<name>A0ABX7Y587_9ACTN</name>
<evidence type="ECO:0000256" key="1">
    <source>
        <dbReference type="ARBA" id="ARBA00023015"/>
    </source>
</evidence>
<keyword evidence="2" id="KW-0238">DNA-binding</keyword>
<dbReference type="PRINTS" id="PR00032">
    <property type="entry name" value="HTHARAC"/>
</dbReference>
<dbReference type="PANTHER" id="PTHR43280">
    <property type="entry name" value="ARAC-FAMILY TRANSCRIPTIONAL REGULATOR"/>
    <property type="match status" value="1"/>
</dbReference>
<gene>
    <name evidence="5" type="ORF">J5A65_14160</name>
</gene>
<sequence length="447" mass="49116">MPDPIVTPPAGVTAPLDLRSLIDVAELQRIQDDFASSTGLAMITVDAMGRPVTEASRFSTLCQYLRRDPAIRAKCFSCDAHGGLQSAIEGRPVVYRCHAGLVDFSVSIMWGSQYLGAVMAGQVLLTEGEHHLQQIVGASDVLEHEETAKLLDQVAVVDLGKLQAAANEIVGLANARLGSTLGEADFAVAGTVLGRLGQIPDPSGNVALAPLLAGTRKPLPLIPVESVNRQISLEAPIVARNIARGDAAANLELLGSYLDHLLPRWSQKVDPKELSEYEDMMIGIATSEAVQFGRDISQIVTRHRGRRRGPMNRYECQVYCEKLLIRVHNLLEPTARGGERSLATLLNEIEKDPSSFLTLSKAASYLMWSESHFARKFKERTGSSFINYVTAKRLERAKFVLVHTDKPVLRIAAELDFTPLNYFSRQFKKHVGVTPSEYRREHSKRAA</sequence>
<dbReference type="Proteomes" id="UP000678513">
    <property type="component" value="Chromosome"/>
</dbReference>
<evidence type="ECO:0000256" key="3">
    <source>
        <dbReference type="ARBA" id="ARBA00023163"/>
    </source>
</evidence>
<organism evidence="5 6">
    <name type="scientific">Arachnia rubra</name>
    <dbReference type="NCBI Taxonomy" id="1547448"/>
    <lineage>
        <taxon>Bacteria</taxon>
        <taxon>Bacillati</taxon>
        <taxon>Actinomycetota</taxon>
        <taxon>Actinomycetes</taxon>
        <taxon>Propionibacteriales</taxon>
        <taxon>Propionibacteriaceae</taxon>
        <taxon>Arachnia</taxon>
    </lineage>
</organism>
<keyword evidence="3" id="KW-0804">Transcription</keyword>
<dbReference type="Pfam" id="PF12833">
    <property type="entry name" value="HTH_18"/>
    <property type="match status" value="1"/>
</dbReference>
<dbReference type="Pfam" id="PF10114">
    <property type="entry name" value="PocR"/>
    <property type="match status" value="1"/>
</dbReference>
<dbReference type="InterPro" id="IPR018060">
    <property type="entry name" value="HTH_AraC"/>
</dbReference>
<dbReference type="InterPro" id="IPR018771">
    <property type="entry name" value="PocR_dom"/>
</dbReference>
<evidence type="ECO:0000313" key="5">
    <source>
        <dbReference type="EMBL" id="QUC08029.1"/>
    </source>
</evidence>
<proteinExistence type="predicted"/>
<dbReference type="PANTHER" id="PTHR43280:SF2">
    <property type="entry name" value="HTH-TYPE TRANSCRIPTIONAL REGULATOR EXSA"/>
    <property type="match status" value="1"/>
</dbReference>
<evidence type="ECO:0000256" key="2">
    <source>
        <dbReference type="ARBA" id="ARBA00023125"/>
    </source>
</evidence>
<dbReference type="EMBL" id="CP072384">
    <property type="protein sequence ID" value="QUC08029.1"/>
    <property type="molecule type" value="Genomic_DNA"/>
</dbReference>
<accession>A0ABX7Y587</accession>
<feature type="domain" description="HTH araC/xylS-type" evidence="4">
    <location>
        <begin position="339"/>
        <end position="441"/>
    </location>
</feature>
<protein>
    <submittedName>
        <fullName evidence="5">PocR ligand-binding domain-containing protein</fullName>
    </submittedName>
</protein>
<keyword evidence="1" id="KW-0805">Transcription regulation</keyword>